<feature type="domain" description="Amino acid permease/ SLC12A" evidence="10">
    <location>
        <begin position="23"/>
        <end position="435"/>
    </location>
</feature>
<feature type="transmembrane region" description="Helical" evidence="9">
    <location>
        <begin position="412"/>
        <end position="430"/>
    </location>
</feature>
<dbReference type="PANTHER" id="PTHR43495:SF2">
    <property type="entry name" value="D-SERINE_D-ALANINE_GLYCINE TRANSPORTER"/>
    <property type="match status" value="1"/>
</dbReference>
<dbReference type="InterPro" id="IPR004841">
    <property type="entry name" value="AA-permease/SLC12A_dom"/>
</dbReference>
<evidence type="ECO:0000313" key="12">
    <source>
        <dbReference type="Proteomes" id="UP001139336"/>
    </source>
</evidence>
<dbReference type="InterPro" id="IPR004840">
    <property type="entry name" value="Amino_acid_permease_CS"/>
</dbReference>
<evidence type="ECO:0000256" key="5">
    <source>
        <dbReference type="ARBA" id="ARBA00022692"/>
    </source>
</evidence>
<feature type="transmembrane region" description="Helical" evidence="9">
    <location>
        <begin position="248"/>
        <end position="266"/>
    </location>
</feature>
<dbReference type="GO" id="GO:0005886">
    <property type="term" value="C:plasma membrane"/>
    <property type="evidence" value="ECO:0007669"/>
    <property type="project" value="UniProtKB-SubCell"/>
</dbReference>
<keyword evidence="3" id="KW-0813">Transport</keyword>
<organism evidence="11 12">
    <name type="scientific">Corynebacterium uropygiale</name>
    <dbReference type="NCBI Taxonomy" id="1775911"/>
    <lineage>
        <taxon>Bacteria</taxon>
        <taxon>Bacillati</taxon>
        <taxon>Actinomycetota</taxon>
        <taxon>Actinomycetes</taxon>
        <taxon>Mycobacteriales</taxon>
        <taxon>Corynebacteriaceae</taxon>
        <taxon>Corynebacterium</taxon>
    </lineage>
</organism>
<dbReference type="GO" id="GO:0055085">
    <property type="term" value="P:transmembrane transport"/>
    <property type="evidence" value="ECO:0007669"/>
    <property type="project" value="InterPro"/>
</dbReference>
<dbReference type="PANTHER" id="PTHR43495">
    <property type="entry name" value="GABA PERMEASE"/>
    <property type="match status" value="1"/>
</dbReference>
<accession>A0A9X1U0L4</accession>
<dbReference type="AlphaFoldDB" id="A0A9X1U0L4"/>
<sequence length="464" mass="49592">MSRTPQPSSTTPTSRPRGLKARHIHFIALGSAIGTGLFYGSAGAIQAAGPAVLLVYLLGGAVVYFLLRALGEMAVRHPVAGSFAEYTRAYLGDWAGYITGWMYAFEMIIVCLADLTAIAIYMKFWFPDTPQWIWVAVTLLVVGAANLASVRWFGELEFAFTIIKVSAVIAMILAGAAILVFGVGSTPSHHVGLSNLWSDGGFVPNGVPGIISAFILVLFAFGGTEIIGVAGAEADHPERDIPASVNTVPLRILLFYVGAILVILALNPWRSITGEESPFVQIFSALGVHWAAALLNIVVITAALSAINSDLFGAGRVITGMAAKKLAPAAFSRVSAQGVPIVTTVALIIVLIVGVILNAILPEEIFTIIAALATFATIFVWLMILLAHVAFRRSLNAEQKKSLQFPVPFWPVGQYFAIAFIIFTFGIMVWQAEYHSALAVGVVFTILMSVLYALRARRAQSAAN</sequence>
<dbReference type="Gene3D" id="1.20.1740.10">
    <property type="entry name" value="Amino acid/polyamine transporter I"/>
    <property type="match status" value="1"/>
</dbReference>
<feature type="transmembrane region" description="Helical" evidence="9">
    <location>
        <begin position="436"/>
        <end position="454"/>
    </location>
</feature>
<comment type="caution">
    <text evidence="11">The sequence shown here is derived from an EMBL/GenBank/DDBJ whole genome shotgun (WGS) entry which is preliminary data.</text>
</comment>
<dbReference type="PROSITE" id="PS00218">
    <property type="entry name" value="AMINO_ACID_PERMEASE_1"/>
    <property type="match status" value="1"/>
</dbReference>
<evidence type="ECO:0000256" key="3">
    <source>
        <dbReference type="ARBA" id="ARBA00022448"/>
    </source>
</evidence>
<reference evidence="11" key="1">
    <citation type="submission" date="2022-01" db="EMBL/GenBank/DDBJ databases">
        <title>Corynebacterium sp. nov isolated from isolated from the feces of the greater white-fronted geese (Anser albifrons) at Poyang Lake, PR China.</title>
        <authorList>
            <person name="Liu Q."/>
        </authorList>
    </citation>
    <scope>NUCLEOTIDE SEQUENCE</scope>
    <source>
        <strain evidence="11">JCM 32435</strain>
    </source>
</reference>
<evidence type="ECO:0000256" key="4">
    <source>
        <dbReference type="ARBA" id="ARBA00022475"/>
    </source>
</evidence>
<feature type="transmembrane region" description="Helical" evidence="9">
    <location>
        <begin position="24"/>
        <end position="42"/>
    </location>
</feature>
<dbReference type="RefSeq" id="WP_236118754.1">
    <property type="nucleotide sequence ID" value="NZ_JAKGSI010000003.1"/>
</dbReference>
<evidence type="ECO:0000256" key="7">
    <source>
        <dbReference type="ARBA" id="ARBA00022989"/>
    </source>
</evidence>
<name>A0A9X1U0L4_9CORY</name>
<dbReference type="FunFam" id="1.20.1740.10:FF:000001">
    <property type="entry name" value="Amino acid permease"/>
    <property type="match status" value="1"/>
</dbReference>
<dbReference type="Proteomes" id="UP001139336">
    <property type="component" value="Unassembled WGS sequence"/>
</dbReference>
<dbReference type="Pfam" id="PF00324">
    <property type="entry name" value="AA_permease"/>
    <property type="match status" value="1"/>
</dbReference>
<keyword evidence="4" id="KW-1003">Cell membrane</keyword>
<feature type="transmembrane region" description="Helical" evidence="9">
    <location>
        <begin position="48"/>
        <end position="67"/>
    </location>
</feature>
<keyword evidence="7 9" id="KW-1133">Transmembrane helix</keyword>
<evidence type="ECO:0000256" key="2">
    <source>
        <dbReference type="ARBA" id="ARBA00008583"/>
    </source>
</evidence>
<evidence type="ECO:0000256" key="6">
    <source>
        <dbReference type="ARBA" id="ARBA00022970"/>
    </source>
</evidence>
<evidence type="ECO:0000256" key="8">
    <source>
        <dbReference type="ARBA" id="ARBA00023136"/>
    </source>
</evidence>
<protein>
    <submittedName>
        <fullName evidence="11">Amino acid permease</fullName>
    </submittedName>
</protein>
<feature type="transmembrane region" description="Helical" evidence="9">
    <location>
        <begin position="103"/>
        <end position="126"/>
    </location>
</feature>
<evidence type="ECO:0000313" key="11">
    <source>
        <dbReference type="EMBL" id="MCF4006919.1"/>
    </source>
</evidence>
<keyword evidence="8 9" id="KW-0472">Membrane</keyword>
<gene>
    <name evidence="11" type="ORF">L1O03_06970</name>
</gene>
<feature type="transmembrane region" description="Helical" evidence="9">
    <location>
        <begin position="367"/>
        <end position="391"/>
    </location>
</feature>
<feature type="transmembrane region" description="Helical" evidence="9">
    <location>
        <begin position="286"/>
        <end position="307"/>
    </location>
</feature>
<evidence type="ECO:0000259" key="10">
    <source>
        <dbReference type="Pfam" id="PF00324"/>
    </source>
</evidence>
<evidence type="ECO:0000256" key="1">
    <source>
        <dbReference type="ARBA" id="ARBA00004651"/>
    </source>
</evidence>
<comment type="subcellular location">
    <subcellularLocation>
        <location evidence="1">Cell membrane</location>
        <topology evidence="1">Multi-pass membrane protein</topology>
    </subcellularLocation>
</comment>
<keyword evidence="12" id="KW-1185">Reference proteome</keyword>
<evidence type="ECO:0000256" key="9">
    <source>
        <dbReference type="SAM" id="Phobius"/>
    </source>
</evidence>
<feature type="transmembrane region" description="Helical" evidence="9">
    <location>
        <begin position="165"/>
        <end position="186"/>
    </location>
</feature>
<dbReference type="PIRSF" id="PIRSF006060">
    <property type="entry name" value="AA_transporter"/>
    <property type="match status" value="1"/>
</dbReference>
<keyword evidence="5 9" id="KW-0812">Transmembrane</keyword>
<dbReference type="EMBL" id="JAKGSI010000003">
    <property type="protein sequence ID" value="MCF4006919.1"/>
    <property type="molecule type" value="Genomic_DNA"/>
</dbReference>
<feature type="transmembrane region" description="Helical" evidence="9">
    <location>
        <begin position="132"/>
        <end position="153"/>
    </location>
</feature>
<dbReference type="GO" id="GO:0006865">
    <property type="term" value="P:amino acid transport"/>
    <property type="evidence" value="ECO:0007669"/>
    <property type="project" value="UniProtKB-KW"/>
</dbReference>
<proteinExistence type="inferred from homology"/>
<keyword evidence="6" id="KW-0029">Amino-acid transport</keyword>
<comment type="similarity">
    <text evidence="2">Belongs to the amino acid-polyamine-organocation (APC) superfamily. Amino acid transporter (AAT) (TC 2.A.3.1) family.</text>
</comment>
<feature type="transmembrane region" description="Helical" evidence="9">
    <location>
        <begin position="341"/>
        <end position="361"/>
    </location>
</feature>
<feature type="transmembrane region" description="Helical" evidence="9">
    <location>
        <begin position="206"/>
        <end position="227"/>
    </location>
</feature>